<dbReference type="RefSeq" id="XP_007804703.1">
    <property type="nucleotide sequence ID" value="XM_007806512.1"/>
</dbReference>
<dbReference type="GeneID" id="19238704"/>
<feature type="compositionally biased region" description="Low complexity" evidence="1">
    <location>
        <begin position="41"/>
        <end position="56"/>
    </location>
</feature>
<reference evidence="3" key="1">
    <citation type="journal article" date="2014" name="BMC Genomics">
        <title>Genome characteristics reveal the impact of lichenization on lichen-forming fungus Endocarpon pusillum Hedwig (Verrucariales, Ascomycota).</title>
        <authorList>
            <person name="Wang Y.-Y."/>
            <person name="Liu B."/>
            <person name="Zhang X.-Y."/>
            <person name="Zhou Q.-M."/>
            <person name="Zhang T."/>
            <person name="Li H."/>
            <person name="Yu Y.-F."/>
            <person name="Zhang X.-L."/>
            <person name="Hao X.-Y."/>
            <person name="Wang M."/>
            <person name="Wang L."/>
            <person name="Wei J.-C."/>
        </authorList>
    </citation>
    <scope>NUCLEOTIDE SEQUENCE [LARGE SCALE GENOMIC DNA]</scope>
    <source>
        <strain evidence="3">Z07020 / HMAS-L-300199</strain>
    </source>
</reference>
<dbReference type="OMA" id="FVKIAGC"/>
<accession>U1GCA3</accession>
<name>U1GCA3_ENDPU</name>
<dbReference type="HOGENOM" id="CLU_009958_6_4_1"/>
<dbReference type="EMBL" id="KE721401">
    <property type="protein sequence ID" value="ERF69673.1"/>
    <property type="molecule type" value="Genomic_DNA"/>
</dbReference>
<dbReference type="AlphaFoldDB" id="U1GCA3"/>
<feature type="region of interest" description="Disordered" evidence="1">
    <location>
        <begin position="1"/>
        <end position="57"/>
    </location>
</feature>
<sequence>MNKAPSLDKESSSQPPSKARPIWSTSKTASTNCRTSKRLGDNLSDISDTNSSTTISADPGQHRMVVAIDYGTTFSGIGYAIHDNSRPELANIRMVTNWGVNMDNDVKIPSVISYSPCTDADEQQFGASLSPDAVAMVNTKLELEAQDTRLDELDLIIQVLEGTKDLNFEHVKRAQGYPGYTWKAPEDIVTDYLTKAFEHFERATDYLTEIKTSVPVDIIVTVPVRWSYKAKNSTFRAIRSAGFNEFTFPNLGKYYLVIEPEAAALYTARFLKEQEAESLKEGECFVLCDAGGGTVDVISYKVKQVEPSLQLEQITIPTGAKCGSSFINAKFKEWLRGVLGEDKYNVLDFQSEGEKISALTMEGGKMRLIMREFESHKKRFKGTSTEMILELPDPLYKVNIPGKIEQGDLTITNGDMRYFFDDCINGVIELIQSQITQVESKRRRVKTILLIGGFSESAFLQEELSFSLKLRKVKLRRPQTSWSAVVRGAVLYGMDVANRKNQIQMIPCPKSYGLVLSRTFSKRMHDARDIYTDELTKKSMVKDQFDWFILKGDLLPAIESRTIERDLEYNFPENTRKVCSFPIYEYQDDDLPDRYETAQEEVNQVGELAADLSHIAIEEFERHQSQGTAPCT</sequence>
<dbReference type="SUPFAM" id="SSF53067">
    <property type="entry name" value="Actin-like ATPase domain"/>
    <property type="match status" value="2"/>
</dbReference>
<evidence type="ECO:0000313" key="3">
    <source>
        <dbReference type="Proteomes" id="UP000019373"/>
    </source>
</evidence>
<evidence type="ECO:0008006" key="4">
    <source>
        <dbReference type="Google" id="ProtNLM"/>
    </source>
</evidence>
<dbReference type="Gene3D" id="3.30.420.40">
    <property type="match status" value="2"/>
</dbReference>
<dbReference type="eggNOG" id="KOG0101">
    <property type="taxonomic scope" value="Eukaryota"/>
</dbReference>
<organism evidence="2 3">
    <name type="scientific">Endocarpon pusillum (strain Z07020 / HMAS-L-300199)</name>
    <name type="common">Lichen-forming fungus</name>
    <dbReference type="NCBI Taxonomy" id="1263415"/>
    <lineage>
        <taxon>Eukaryota</taxon>
        <taxon>Fungi</taxon>
        <taxon>Dikarya</taxon>
        <taxon>Ascomycota</taxon>
        <taxon>Pezizomycotina</taxon>
        <taxon>Eurotiomycetes</taxon>
        <taxon>Chaetothyriomycetidae</taxon>
        <taxon>Verrucariales</taxon>
        <taxon>Verrucariaceae</taxon>
        <taxon>Endocarpon</taxon>
    </lineage>
</organism>
<feature type="compositionally biased region" description="Polar residues" evidence="1">
    <location>
        <begin position="23"/>
        <end position="34"/>
    </location>
</feature>
<dbReference type="Gene3D" id="3.90.640.10">
    <property type="entry name" value="Actin, Chain A, domain 4"/>
    <property type="match status" value="1"/>
</dbReference>
<protein>
    <recommendedName>
        <fullName evidence="4">Actin-like ATPase domain-containing protein</fullName>
    </recommendedName>
</protein>
<dbReference type="PANTHER" id="PTHR14187">
    <property type="entry name" value="ALPHA KINASE/ELONGATION FACTOR 2 KINASE"/>
    <property type="match status" value="1"/>
</dbReference>
<evidence type="ECO:0000256" key="1">
    <source>
        <dbReference type="SAM" id="MobiDB-lite"/>
    </source>
</evidence>
<dbReference type="InterPro" id="IPR043129">
    <property type="entry name" value="ATPase_NBD"/>
</dbReference>
<feature type="compositionally biased region" description="Basic and acidic residues" evidence="1">
    <location>
        <begin position="1"/>
        <end position="11"/>
    </location>
</feature>
<dbReference type="CDD" id="cd10170">
    <property type="entry name" value="ASKHA_NBD_HSP70"/>
    <property type="match status" value="1"/>
</dbReference>
<keyword evidence="3" id="KW-1185">Reference proteome</keyword>
<proteinExistence type="predicted"/>
<dbReference type="Proteomes" id="UP000019373">
    <property type="component" value="Unassembled WGS sequence"/>
</dbReference>
<gene>
    <name evidence="2" type="ORF">EPUS_03665</name>
</gene>
<dbReference type="OrthoDB" id="2963168at2759"/>
<evidence type="ECO:0000313" key="2">
    <source>
        <dbReference type="EMBL" id="ERF69673.1"/>
    </source>
</evidence>
<dbReference type="PANTHER" id="PTHR14187:SF5">
    <property type="entry name" value="HEAT SHOCK 70 KDA PROTEIN 12A"/>
    <property type="match status" value="1"/>
</dbReference>